<protein>
    <recommendedName>
        <fullName evidence="6">Tubulin-tyrosine ligase</fullName>
    </recommendedName>
</protein>
<evidence type="ECO:0000313" key="4">
    <source>
        <dbReference type="EMBL" id="EGB07383.1"/>
    </source>
</evidence>
<feature type="non-terminal residue" evidence="4">
    <location>
        <position position="213"/>
    </location>
</feature>
<evidence type="ECO:0000256" key="3">
    <source>
        <dbReference type="ARBA" id="ARBA00022840"/>
    </source>
</evidence>
<dbReference type="GO" id="GO:0070740">
    <property type="term" value="F:tubulin-glutamic acid ligase activity"/>
    <property type="evidence" value="ECO:0007669"/>
    <property type="project" value="TreeGrafter"/>
</dbReference>
<name>F0YBL0_AURAN</name>
<dbReference type="GO" id="GO:0036064">
    <property type="term" value="C:ciliary basal body"/>
    <property type="evidence" value="ECO:0007669"/>
    <property type="project" value="TreeGrafter"/>
</dbReference>
<evidence type="ECO:0000313" key="5">
    <source>
        <dbReference type="Proteomes" id="UP000002729"/>
    </source>
</evidence>
<dbReference type="GO" id="GO:0015631">
    <property type="term" value="F:tubulin binding"/>
    <property type="evidence" value="ECO:0007669"/>
    <property type="project" value="TreeGrafter"/>
</dbReference>
<dbReference type="PROSITE" id="PS51221">
    <property type="entry name" value="TTL"/>
    <property type="match status" value="1"/>
</dbReference>
<dbReference type="SUPFAM" id="SSF56059">
    <property type="entry name" value="Glutathione synthetase ATP-binding domain-like"/>
    <property type="match status" value="1"/>
</dbReference>
<keyword evidence="5" id="KW-1185">Reference proteome</keyword>
<dbReference type="Proteomes" id="UP000002729">
    <property type="component" value="Unassembled WGS sequence"/>
</dbReference>
<accession>F0YBL0</accession>
<dbReference type="AlphaFoldDB" id="F0YBL0"/>
<dbReference type="eggNOG" id="KOG2158">
    <property type="taxonomic scope" value="Eukaryota"/>
</dbReference>
<dbReference type="InterPro" id="IPR004344">
    <property type="entry name" value="TTL/TTLL_fam"/>
</dbReference>
<keyword evidence="1" id="KW-0436">Ligase</keyword>
<proteinExistence type="predicted"/>
<evidence type="ECO:0000256" key="1">
    <source>
        <dbReference type="ARBA" id="ARBA00022598"/>
    </source>
</evidence>
<dbReference type="PANTHER" id="PTHR12241">
    <property type="entry name" value="TUBULIN POLYGLUTAMYLASE"/>
    <property type="match status" value="1"/>
</dbReference>
<dbReference type="GO" id="GO:0000226">
    <property type="term" value="P:microtubule cytoskeleton organization"/>
    <property type="evidence" value="ECO:0007669"/>
    <property type="project" value="TreeGrafter"/>
</dbReference>
<dbReference type="GO" id="GO:0005524">
    <property type="term" value="F:ATP binding"/>
    <property type="evidence" value="ECO:0007669"/>
    <property type="project" value="UniProtKB-KW"/>
</dbReference>
<gene>
    <name evidence="4" type="ORF">AURANDRAFT_5962</name>
</gene>
<keyword evidence="3" id="KW-0067">ATP-binding</keyword>
<organism evidence="5">
    <name type="scientific">Aureococcus anophagefferens</name>
    <name type="common">Harmful bloom alga</name>
    <dbReference type="NCBI Taxonomy" id="44056"/>
    <lineage>
        <taxon>Eukaryota</taxon>
        <taxon>Sar</taxon>
        <taxon>Stramenopiles</taxon>
        <taxon>Ochrophyta</taxon>
        <taxon>Pelagophyceae</taxon>
        <taxon>Pelagomonadales</taxon>
        <taxon>Pelagomonadaceae</taxon>
        <taxon>Aureococcus</taxon>
    </lineage>
</organism>
<dbReference type="RefSeq" id="XP_009037816.1">
    <property type="nucleotide sequence ID" value="XM_009039568.1"/>
</dbReference>
<dbReference type="GeneID" id="20222816"/>
<sequence>YIMKPNRGSEGDHIYLTYAPPRPWEPLPPTKHAYATQAHWVCQRYVPRPCTLDGFKFDLRLYVVITAVDPPRAYLCRGGLARLATVPYAAPAATNVATTLMHLTNYSLNRHAAAFVPADDDRGDRASKRSAAAAFERLAADRGVAVEAIWASLDAVAAKTVAALWPELAFRHRSAFGASAATRGFHLVGLDVLLDETLAPHVLECNQNPSLDI</sequence>
<dbReference type="Pfam" id="PF03133">
    <property type="entry name" value="TTL"/>
    <property type="match status" value="1"/>
</dbReference>
<dbReference type="OrthoDB" id="202825at2759"/>
<reference evidence="4 5" key="1">
    <citation type="journal article" date="2011" name="Proc. Natl. Acad. Sci. U.S.A.">
        <title>Niche of harmful alga Aureococcus anophagefferens revealed through ecogenomics.</title>
        <authorList>
            <person name="Gobler C.J."/>
            <person name="Berry D.L."/>
            <person name="Dyhrman S.T."/>
            <person name="Wilhelm S.W."/>
            <person name="Salamov A."/>
            <person name="Lobanov A.V."/>
            <person name="Zhang Y."/>
            <person name="Collier J.L."/>
            <person name="Wurch L.L."/>
            <person name="Kustka A.B."/>
            <person name="Dill B.D."/>
            <person name="Shah M."/>
            <person name="VerBerkmoes N.C."/>
            <person name="Kuo A."/>
            <person name="Terry A."/>
            <person name="Pangilinan J."/>
            <person name="Lindquist E.A."/>
            <person name="Lucas S."/>
            <person name="Paulsen I.T."/>
            <person name="Hattenrath-Lehmann T.K."/>
            <person name="Talmage S.C."/>
            <person name="Walker E.A."/>
            <person name="Koch F."/>
            <person name="Burson A.M."/>
            <person name="Marcoval M.A."/>
            <person name="Tang Y.Z."/>
            <person name="Lecleir G.R."/>
            <person name="Coyne K.J."/>
            <person name="Berg G.M."/>
            <person name="Bertrand E.M."/>
            <person name="Saito M.A."/>
            <person name="Gladyshev V.N."/>
            <person name="Grigoriev I.V."/>
        </authorList>
    </citation>
    <scope>NUCLEOTIDE SEQUENCE [LARGE SCALE GENOMIC DNA]</scope>
    <source>
        <strain evidence="5">CCMP 1984</strain>
    </source>
</reference>
<dbReference type="PANTHER" id="PTHR12241:SF154">
    <property type="entry name" value="TUBULIN POLYGLUTAMYLASE TTLL11"/>
    <property type="match status" value="1"/>
</dbReference>
<evidence type="ECO:0008006" key="6">
    <source>
        <dbReference type="Google" id="ProtNLM"/>
    </source>
</evidence>
<dbReference type="EMBL" id="GL833131">
    <property type="protein sequence ID" value="EGB07383.1"/>
    <property type="molecule type" value="Genomic_DNA"/>
</dbReference>
<feature type="non-terminal residue" evidence="4">
    <location>
        <position position="1"/>
    </location>
</feature>
<dbReference type="Gene3D" id="3.30.470.20">
    <property type="entry name" value="ATP-grasp fold, B domain"/>
    <property type="match status" value="1"/>
</dbReference>
<dbReference type="OMA" id="HEQEGCL"/>
<evidence type="ECO:0000256" key="2">
    <source>
        <dbReference type="ARBA" id="ARBA00022741"/>
    </source>
</evidence>
<dbReference type="KEGG" id="aaf:AURANDRAFT_5962"/>
<keyword evidence="2" id="KW-0547">Nucleotide-binding</keyword>
<dbReference type="InParanoid" id="F0YBL0"/>